<feature type="transmembrane region" description="Helical" evidence="1">
    <location>
        <begin position="446"/>
        <end position="469"/>
    </location>
</feature>
<dbReference type="Proteomes" id="UP000092460">
    <property type="component" value="Unassembled WGS sequence"/>
</dbReference>
<keyword evidence="1" id="KW-0812">Transmembrane</keyword>
<dbReference type="AlphaFoldDB" id="A0A1B0B286"/>
<accession>A0A1B0B286</accession>
<dbReference type="PANTHER" id="PTHR40552">
    <property type="entry name" value="AT05186P-RELATED"/>
    <property type="match status" value="1"/>
</dbReference>
<evidence type="ECO:0000313" key="2">
    <source>
        <dbReference type="EnsemblMetazoa" id="GPPI016539-PA"/>
    </source>
</evidence>
<dbReference type="EnsemblMetazoa" id="GPPI016539-RA">
    <property type="protein sequence ID" value="GPPI016539-PA"/>
    <property type="gene ID" value="GPPI016539"/>
</dbReference>
<evidence type="ECO:0000256" key="1">
    <source>
        <dbReference type="SAM" id="Phobius"/>
    </source>
</evidence>
<keyword evidence="1" id="KW-0472">Membrane</keyword>
<sequence length="479" mass="54463">MNKKKRLTAHDIQLRLLKMSLVPLPCQECQLESSGSVNSESLDWLLDLKDGIPVWSRLISINTSGYTRNIVLSMAKKYHIEIEGRLWSLWGHTHSEKPPICNKCYKPFLGATVMGLCAARIFRLNLWRPSLLDNIKKNGEQYFKESLKNCFCPNGFDLCNLSPNCSLEGVRFNVYFKTALLGNLYSPPTEDRTNLAFGLMKFLRCHQFGILECFNRYLAFGYISGAPAGYFMYDAQSMNYPLFPPNKNTTYILRTNHLQILLYCLIIALNVKHQNAPFALHSVSIKIACDNSPPPITRKVCVCCQKKKRILPDKYWNMSPNTSECDIIDDIIARKEVVFIKPPKKGKAKYTHVKRPSMIDKCLQEFEVFPLVETKKSKEECQEEEEEPKQEFLRYICSQTDVQLTEEEKAAKISQSFCTDLNTVLATDAKDGVGLGIGTEAGANDIVFFSPVAFAFILFSVLPDICLLAKLKKNLLNIL</sequence>
<name>A0A1B0B286_9MUSC</name>
<reference evidence="2" key="2">
    <citation type="submission" date="2020-05" db="UniProtKB">
        <authorList>
            <consortium name="EnsemblMetazoa"/>
        </authorList>
    </citation>
    <scope>IDENTIFICATION</scope>
    <source>
        <strain evidence="2">IAEA</strain>
    </source>
</reference>
<dbReference type="PANTHER" id="PTHR40552:SF6">
    <property type="entry name" value="FI09606P-RELATED"/>
    <property type="match status" value="1"/>
</dbReference>
<dbReference type="VEuPathDB" id="VectorBase:GPPI016539"/>
<protein>
    <submittedName>
        <fullName evidence="2">Uncharacterized protein</fullName>
    </submittedName>
</protein>
<organism evidence="2 3">
    <name type="scientific">Glossina palpalis gambiensis</name>
    <dbReference type="NCBI Taxonomy" id="67801"/>
    <lineage>
        <taxon>Eukaryota</taxon>
        <taxon>Metazoa</taxon>
        <taxon>Ecdysozoa</taxon>
        <taxon>Arthropoda</taxon>
        <taxon>Hexapoda</taxon>
        <taxon>Insecta</taxon>
        <taxon>Pterygota</taxon>
        <taxon>Neoptera</taxon>
        <taxon>Endopterygota</taxon>
        <taxon>Diptera</taxon>
        <taxon>Brachycera</taxon>
        <taxon>Muscomorpha</taxon>
        <taxon>Hippoboscoidea</taxon>
        <taxon>Glossinidae</taxon>
        <taxon>Glossina</taxon>
    </lineage>
</organism>
<keyword evidence="1" id="KW-1133">Transmembrane helix</keyword>
<dbReference type="STRING" id="67801.A0A1B0B286"/>
<dbReference type="EMBL" id="JXJN01007501">
    <property type="status" value="NOT_ANNOTATED_CDS"/>
    <property type="molecule type" value="Genomic_DNA"/>
</dbReference>
<reference evidence="3" key="1">
    <citation type="submission" date="2015-01" db="EMBL/GenBank/DDBJ databases">
        <authorList>
            <person name="Aksoy S."/>
            <person name="Warren W."/>
            <person name="Wilson R.K."/>
        </authorList>
    </citation>
    <scope>NUCLEOTIDE SEQUENCE [LARGE SCALE GENOMIC DNA]</scope>
    <source>
        <strain evidence="3">IAEA</strain>
    </source>
</reference>
<evidence type="ECO:0000313" key="3">
    <source>
        <dbReference type="Proteomes" id="UP000092460"/>
    </source>
</evidence>
<keyword evidence="3" id="KW-1185">Reference proteome</keyword>
<proteinExistence type="predicted"/>